<dbReference type="Proteomes" id="UP001302222">
    <property type="component" value="Unassembled WGS sequence"/>
</dbReference>
<dbReference type="EMBL" id="JAYGIM010000006">
    <property type="protein sequence ID" value="MEA5426554.1"/>
    <property type="molecule type" value="Genomic_DNA"/>
</dbReference>
<name>A0ABU5SH17_9BACT</name>
<accession>A0ABU5SH17</accession>
<protein>
    <recommendedName>
        <fullName evidence="3">Phosphoglycerate mutase</fullName>
    </recommendedName>
</protein>
<evidence type="ECO:0000313" key="1">
    <source>
        <dbReference type="EMBL" id="MEA5426554.1"/>
    </source>
</evidence>
<dbReference type="RefSeq" id="WP_323257820.1">
    <property type="nucleotide sequence ID" value="NZ_JAYGIM010000006.1"/>
</dbReference>
<gene>
    <name evidence="1" type="ORF">VB798_08235</name>
</gene>
<comment type="caution">
    <text evidence="1">The sequence shown here is derived from an EMBL/GenBank/DDBJ whole genome shotgun (WGS) entry which is preliminary data.</text>
</comment>
<proteinExistence type="predicted"/>
<reference evidence="1 2" key="1">
    <citation type="submission" date="2023-12" db="EMBL/GenBank/DDBJ databases">
        <title>Novel species of the genus Arcicella isolated from rivers.</title>
        <authorList>
            <person name="Lu H."/>
        </authorList>
    </citation>
    <scope>NUCLEOTIDE SEQUENCE [LARGE SCALE GENOMIC DNA]</scope>
    <source>
        <strain evidence="1 2">DC25W</strain>
    </source>
</reference>
<sequence length="154" mass="18321">MNVFITLGLRTTEPYFDNIPNIEKIIMGDFFNKHILHRYELFEGKPEKILDILCEELNDKATDVLVSYACENIKQMLYLSNKLKENNHRLHTVFIPSPELLLMKVEEELEFTRKHANFASCTELQIEEGYQEWLKIYEEIRHELPKYGIEVKDV</sequence>
<keyword evidence="2" id="KW-1185">Reference proteome</keyword>
<evidence type="ECO:0000313" key="2">
    <source>
        <dbReference type="Proteomes" id="UP001302222"/>
    </source>
</evidence>
<organism evidence="1 2">
    <name type="scientific">Arcicella lustrica</name>
    <dbReference type="NCBI Taxonomy" id="2984196"/>
    <lineage>
        <taxon>Bacteria</taxon>
        <taxon>Pseudomonadati</taxon>
        <taxon>Bacteroidota</taxon>
        <taxon>Cytophagia</taxon>
        <taxon>Cytophagales</taxon>
        <taxon>Flectobacillaceae</taxon>
        <taxon>Arcicella</taxon>
    </lineage>
</organism>
<evidence type="ECO:0008006" key="3">
    <source>
        <dbReference type="Google" id="ProtNLM"/>
    </source>
</evidence>